<dbReference type="OrthoDB" id="10006939at2759"/>
<dbReference type="AlphaFoldDB" id="A0A1W0WCE9"/>
<name>A0A1W0WCE9_HYPEX</name>
<comment type="caution">
    <text evidence="1">The sequence shown here is derived from an EMBL/GenBank/DDBJ whole genome shotgun (WGS) entry which is preliminary data.</text>
</comment>
<sequence length="84" mass="10098">MREEWKKIDIGLCRRTMKGWAPRVEKMRENRGYQFHPSEVFSIFVSCLFVASENWTRAARFSRILIRILEHSSPSPRNFLYTEC</sequence>
<dbReference type="EMBL" id="MTYJ01000135">
    <property type="protein sequence ID" value="OQV12879.1"/>
    <property type="molecule type" value="Genomic_DNA"/>
</dbReference>
<protein>
    <submittedName>
        <fullName evidence="1">Uncharacterized protein</fullName>
    </submittedName>
</protein>
<evidence type="ECO:0000313" key="1">
    <source>
        <dbReference type="EMBL" id="OQV12879.1"/>
    </source>
</evidence>
<gene>
    <name evidence="1" type="ORF">BV898_12898</name>
</gene>
<dbReference type="Proteomes" id="UP000192578">
    <property type="component" value="Unassembled WGS sequence"/>
</dbReference>
<evidence type="ECO:0000313" key="2">
    <source>
        <dbReference type="Proteomes" id="UP000192578"/>
    </source>
</evidence>
<organism evidence="1 2">
    <name type="scientific">Hypsibius exemplaris</name>
    <name type="common">Freshwater tardigrade</name>
    <dbReference type="NCBI Taxonomy" id="2072580"/>
    <lineage>
        <taxon>Eukaryota</taxon>
        <taxon>Metazoa</taxon>
        <taxon>Ecdysozoa</taxon>
        <taxon>Tardigrada</taxon>
        <taxon>Eutardigrada</taxon>
        <taxon>Parachela</taxon>
        <taxon>Hypsibioidea</taxon>
        <taxon>Hypsibiidae</taxon>
        <taxon>Hypsibius</taxon>
    </lineage>
</organism>
<keyword evidence="2" id="KW-1185">Reference proteome</keyword>
<reference evidence="2" key="1">
    <citation type="submission" date="2017-01" db="EMBL/GenBank/DDBJ databases">
        <title>Comparative genomics of anhydrobiosis in the tardigrade Hypsibius dujardini.</title>
        <authorList>
            <person name="Yoshida Y."/>
            <person name="Koutsovoulos G."/>
            <person name="Laetsch D."/>
            <person name="Stevens L."/>
            <person name="Kumar S."/>
            <person name="Horikawa D."/>
            <person name="Ishino K."/>
            <person name="Komine S."/>
            <person name="Tomita M."/>
            <person name="Blaxter M."/>
            <person name="Arakawa K."/>
        </authorList>
    </citation>
    <scope>NUCLEOTIDE SEQUENCE [LARGE SCALE GENOMIC DNA]</scope>
    <source>
        <strain evidence="2">Z151</strain>
    </source>
</reference>
<proteinExistence type="predicted"/>
<accession>A0A1W0WCE9</accession>